<sequence length="365" mass="39041">MPVTDLPDVPAVRPHRAERPYRVALVIPLQGPAGLFGASCEAVAELAAAELNAGTGLLGRPVELVVVDGGAAPAVIARQVARLVDSDLVDAVTGWHISAVREAVVPTIAGRVPYVYTSLYEGGEHRPGVFCSGETPIDQLAPALRWLRDQLGLRRWAIVGNDYVWPRRSSVAVRSYAAALDLTLLDEQYLPLGTGDFGAAAERVGRSGAQAVLMLLVGQDAVAFNRGFAQRGLQDRIVRFSPLMEENMLLASGPDATTGLYVAASYFRSLTTAGSLDLVGRYVDRFGPHAPPLNNAAESCYEGIRTLFALAHRAGSTRVNRMLAVADSVGYDGPRGVMHLRDGHVRQRVHLAVADDVDFSVLTSI</sequence>
<evidence type="ECO:0000313" key="4">
    <source>
        <dbReference type="EMBL" id="TQM37682.1"/>
    </source>
</evidence>
<gene>
    <name evidence="4" type="ORF">FB388_4900</name>
</gene>
<comment type="similarity">
    <text evidence="1">Belongs to the leucine-binding protein family.</text>
</comment>
<accession>A0A543FV27</accession>
<keyword evidence="2" id="KW-0732">Signal</keyword>
<reference evidence="4 5" key="1">
    <citation type="submission" date="2019-06" db="EMBL/GenBank/DDBJ databases">
        <title>Sequencing the genomes of 1000 actinobacteria strains.</title>
        <authorList>
            <person name="Klenk H.-P."/>
        </authorList>
    </citation>
    <scope>NUCLEOTIDE SEQUENCE [LARGE SCALE GENOMIC DNA]</scope>
    <source>
        <strain evidence="4 5">DSM 45511</strain>
    </source>
</reference>
<dbReference type="InterPro" id="IPR028081">
    <property type="entry name" value="Leu-bd"/>
</dbReference>
<dbReference type="AlphaFoldDB" id="A0A543FV27"/>
<dbReference type="EMBL" id="VFPH01000002">
    <property type="protein sequence ID" value="TQM37682.1"/>
    <property type="molecule type" value="Genomic_DNA"/>
</dbReference>
<dbReference type="OrthoDB" id="7337537at2"/>
<dbReference type="CDD" id="cd06358">
    <property type="entry name" value="PBP1_NHase"/>
    <property type="match status" value="1"/>
</dbReference>
<organism evidence="4 5">
    <name type="scientific">Pseudonocardia cypriaca</name>
    <dbReference type="NCBI Taxonomy" id="882449"/>
    <lineage>
        <taxon>Bacteria</taxon>
        <taxon>Bacillati</taxon>
        <taxon>Actinomycetota</taxon>
        <taxon>Actinomycetes</taxon>
        <taxon>Pseudonocardiales</taxon>
        <taxon>Pseudonocardiaceae</taxon>
        <taxon>Pseudonocardia</taxon>
    </lineage>
</organism>
<dbReference type="SUPFAM" id="SSF53822">
    <property type="entry name" value="Periplasmic binding protein-like I"/>
    <property type="match status" value="1"/>
</dbReference>
<proteinExistence type="inferred from homology"/>
<dbReference type="Proteomes" id="UP000319818">
    <property type="component" value="Unassembled WGS sequence"/>
</dbReference>
<dbReference type="PANTHER" id="PTHR47628:SF1">
    <property type="entry name" value="ALIPHATIC AMIDASE EXPRESSION-REGULATING PROTEIN"/>
    <property type="match status" value="1"/>
</dbReference>
<keyword evidence="5" id="KW-1185">Reference proteome</keyword>
<dbReference type="PANTHER" id="PTHR47628">
    <property type="match status" value="1"/>
</dbReference>
<dbReference type="Pfam" id="PF13458">
    <property type="entry name" value="Peripla_BP_6"/>
    <property type="match status" value="1"/>
</dbReference>
<name>A0A543FV27_9PSEU</name>
<feature type="domain" description="Leucine-binding protein" evidence="3">
    <location>
        <begin position="20"/>
        <end position="355"/>
    </location>
</feature>
<evidence type="ECO:0000256" key="2">
    <source>
        <dbReference type="ARBA" id="ARBA00022729"/>
    </source>
</evidence>
<dbReference type="Gene3D" id="3.40.50.2300">
    <property type="match status" value="2"/>
</dbReference>
<protein>
    <submittedName>
        <fullName evidence="4">ABC-type branched-subunit amino acid transport system substrate-binding protein</fullName>
    </submittedName>
</protein>
<evidence type="ECO:0000259" key="3">
    <source>
        <dbReference type="Pfam" id="PF13458"/>
    </source>
</evidence>
<evidence type="ECO:0000313" key="5">
    <source>
        <dbReference type="Proteomes" id="UP000319818"/>
    </source>
</evidence>
<evidence type="ECO:0000256" key="1">
    <source>
        <dbReference type="ARBA" id="ARBA00010062"/>
    </source>
</evidence>
<dbReference type="InterPro" id="IPR028082">
    <property type="entry name" value="Peripla_BP_I"/>
</dbReference>
<dbReference type="RefSeq" id="WP_142104463.1">
    <property type="nucleotide sequence ID" value="NZ_VFPH01000002.1"/>
</dbReference>
<comment type="caution">
    <text evidence="4">The sequence shown here is derived from an EMBL/GenBank/DDBJ whole genome shotgun (WGS) entry which is preliminary data.</text>
</comment>